<comment type="caution">
    <text evidence="3">The sequence shown here is derived from an EMBL/GenBank/DDBJ whole genome shotgun (WGS) entry which is preliminary data.</text>
</comment>
<keyword evidence="4" id="KW-1185">Reference proteome</keyword>
<gene>
    <name evidence="3" type="ORF">OF850_14380</name>
</gene>
<feature type="chain" id="PRO_5045839726" description="DUF4398 domain-containing protein" evidence="2">
    <location>
        <begin position="21"/>
        <end position="174"/>
    </location>
</feature>
<dbReference type="RefSeq" id="WP_301590945.1">
    <property type="nucleotide sequence ID" value="NZ_JAPFQI010000011.1"/>
</dbReference>
<evidence type="ECO:0000256" key="1">
    <source>
        <dbReference type="SAM" id="MobiDB-lite"/>
    </source>
</evidence>
<reference evidence="3 4" key="1">
    <citation type="submission" date="2022-10" db="EMBL/GenBank/DDBJ databases">
        <title>Roseococcus glaciei nov., sp. nov., isolated from glacier.</title>
        <authorList>
            <person name="Liu Q."/>
            <person name="Xin Y.-H."/>
        </authorList>
    </citation>
    <scope>NUCLEOTIDE SEQUENCE [LARGE SCALE GENOMIC DNA]</scope>
    <source>
        <strain evidence="3 4">MDT2-1-1</strain>
    </source>
</reference>
<dbReference type="Proteomes" id="UP001526430">
    <property type="component" value="Unassembled WGS sequence"/>
</dbReference>
<feature type="compositionally biased region" description="Polar residues" evidence="1">
    <location>
        <begin position="55"/>
        <end position="75"/>
    </location>
</feature>
<accession>A0ABT3NXB9</accession>
<sequence length="174" mass="18424">MTTRILALALAIALPGTALAHERPWAHTHWAHHGAGHPPPNAMAQAAPPRDSAIQELQRQQAQPGATPWVPSQNRDAAEADAASVDDAAGLLNAAYTSLRAGRAGQANEFLERAESRLLTRSTLATRAGEAVQGGPVGRIAAARAALLRNDRATAQREVEAALAALDRPRRRPR</sequence>
<evidence type="ECO:0000256" key="2">
    <source>
        <dbReference type="SAM" id="SignalP"/>
    </source>
</evidence>
<evidence type="ECO:0000313" key="3">
    <source>
        <dbReference type="EMBL" id="MCW8086820.1"/>
    </source>
</evidence>
<feature type="region of interest" description="Disordered" evidence="1">
    <location>
        <begin position="30"/>
        <end position="82"/>
    </location>
</feature>
<proteinExistence type="predicted"/>
<dbReference type="EMBL" id="JAPFQI010000011">
    <property type="protein sequence ID" value="MCW8086820.1"/>
    <property type="molecule type" value="Genomic_DNA"/>
</dbReference>
<protein>
    <recommendedName>
        <fullName evidence="5">DUF4398 domain-containing protein</fullName>
    </recommendedName>
</protein>
<organism evidence="3 4">
    <name type="scientific">Sabulicella glaciei</name>
    <dbReference type="NCBI Taxonomy" id="2984948"/>
    <lineage>
        <taxon>Bacteria</taxon>
        <taxon>Pseudomonadati</taxon>
        <taxon>Pseudomonadota</taxon>
        <taxon>Alphaproteobacteria</taxon>
        <taxon>Acetobacterales</taxon>
        <taxon>Acetobacteraceae</taxon>
        <taxon>Sabulicella</taxon>
    </lineage>
</organism>
<keyword evidence="2" id="KW-0732">Signal</keyword>
<name>A0ABT3NXB9_9PROT</name>
<feature type="signal peptide" evidence="2">
    <location>
        <begin position="1"/>
        <end position="20"/>
    </location>
</feature>
<evidence type="ECO:0008006" key="5">
    <source>
        <dbReference type="Google" id="ProtNLM"/>
    </source>
</evidence>
<evidence type="ECO:0000313" key="4">
    <source>
        <dbReference type="Proteomes" id="UP001526430"/>
    </source>
</evidence>